<evidence type="ECO:0000256" key="3">
    <source>
        <dbReference type="ARBA" id="ARBA00022989"/>
    </source>
</evidence>
<dbReference type="Proteomes" id="UP000002852">
    <property type="component" value="Unassembled WGS sequence"/>
</dbReference>
<sequence length="315" mass="36080">MSNNSSVAVGSLQQQISFRVLLVQILVAIFLCINMLLIVTFFKKECFHTSTRYILFAVMLLSDSFVLILSNVLVIINFLQFTIQVWLCTVISIVTLLYVAVTPVTLTAMTLERYVAICLPLRHAELCSTRRSMHCILVIHGISSVPCMLNLSIFFATAPLGRYEQRALCSVEIFILQPWQRHFRSAISQLYFFIMCIILVFCYIQIVKVAKAASGENKQSTQKGMRTVILHAFQLLLCLILLWNPFTEAAALKVDVNLFLNIQYFNYIVFSLAPRCLSPLVYGLRDEMFFLALKNYICFCFRKRFTERTGAVCQH</sequence>
<reference evidence="7" key="4">
    <citation type="submission" date="2025-09" db="UniProtKB">
        <authorList>
            <consortium name="Ensembl"/>
        </authorList>
    </citation>
    <scope>IDENTIFICATION</scope>
    <source>
        <strain evidence="7">JP 163 A</strain>
    </source>
</reference>
<keyword evidence="3 5" id="KW-1133">Transmembrane helix</keyword>
<evidence type="ECO:0000256" key="2">
    <source>
        <dbReference type="ARBA" id="ARBA00022692"/>
    </source>
</evidence>
<dbReference type="InParanoid" id="M4B0K8"/>
<dbReference type="AlphaFoldDB" id="M4B0K8"/>
<dbReference type="Pfam" id="PF00001">
    <property type="entry name" value="7tm_1"/>
    <property type="match status" value="1"/>
</dbReference>
<evidence type="ECO:0000313" key="8">
    <source>
        <dbReference type="Proteomes" id="UP000002852"/>
    </source>
</evidence>
<keyword evidence="2 5" id="KW-0812">Transmembrane</keyword>
<evidence type="ECO:0000259" key="6">
    <source>
        <dbReference type="PROSITE" id="PS50262"/>
    </source>
</evidence>
<name>M4B0K8_XIPMA</name>
<dbReference type="PRINTS" id="PR00237">
    <property type="entry name" value="GPCRRHODOPSN"/>
</dbReference>
<dbReference type="GO" id="GO:0004984">
    <property type="term" value="F:olfactory receptor activity"/>
    <property type="evidence" value="ECO:0007669"/>
    <property type="project" value="TreeGrafter"/>
</dbReference>
<feature type="transmembrane region" description="Helical" evidence="5">
    <location>
        <begin position="54"/>
        <end position="78"/>
    </location>
</feature>
<evidence type="ECO:0000256" key="5">
    <source>
        <dbReference type="SAM" id="Phobius"/>
    </source>
</evidence>
<reference evidence="7" key="3">
    <citation type="submission" date="2025-08" db="UniProtKB">
        <authorList>
            <consortium name="Ensembl"/>
        </authorList>
    </citation>
    <scope>IDENTIFICATION</scope>
    <source>
        <strain evidence="7">JP 163 A</strain>
    </source>
</reference>
<feature type="transmembrane region" description="Helical" evidence="5">
    <location>
        <begin position="132"/>
        <end position="156"/>
    </location>
</feature>
<feature type="transmembrane region" description="Helical" evidence="5">
    <location>
        <begin position="227"/>
        <end position="244"/>
    </location>
</feature>
<dbReference type="PANTHER" id="PTHR26451:SF886">
    <property type="entry name" value="GROWTH HORMONE SECRETAGOGUE RECEPTOR TYPE 1-LIKE-RELATED"/>
    <property type="match status" value="1"/>
</dbReference>
<dbReference type="eggNOG" id="KOG3656">
    <property type="taxonomic scope" value="Eukaryota"/>
</dbReference>
<comment type="subcellular location">
    <subcellularLocation>
        <location evidence="1">Membrane</location>
    </subcellularLocation>
</comment>
<dbReference type="PROSITE" id="PS50262">
    <property type="entry name" value="G_PROTEIN_RECEP_F1_2"/>
    <property type="match status" value="1"/>
</dbReference>
<dbReference type="Gene3D" id="1.20.1070.10">
    <property type="entry name" value="Rhodopsin 7-helix transmembrane proteins"/>
    <property type="match status" value="1"/>
</dbReference>
<dbReference type="InterPro" id="IPR017452">
    <property type="entry name" value="GPCR_Rhodpsn_7TM"/>
</dbReference>
<dbReference type="GO" id="GO:0005549">
    <property type="term" value="F:odorant binding"/>
    <property type="evidence" value="ECO:0007669"/>
    <property type="project" value="TreeGrafter"/>
</dbReference>
<reference evidence="8" key="2">
    <citation type="journal article" date="2013" name="Nat. Genet.">
        <title>The genome of the platyfish, Xiphophorus maculatus, provides insights into evolutionary adaptation and several complex traits.</title>
        <authorList>
            <person name="Schartl M."/>
            <person name="Walter R.B."/>
            <person name="Shen Y."/>
            <person name="Garcia T."/>
            <person name="Catchen J."/>
            <person name="Amores A."/>
            <person name="Braasch I."/>
            <person name="Chalopin D."/>
            <person name="Volff J.N."/>
            <person name="Lesch K.P."/>
            <person name="Bisazza A."/>
            <person name="Minx P."/>
            <person name="Hillier L."/>
            <person name="Wilson R.K."/>
            <person name="Fuerstenberg S."/>
            <person name="Boore J."/>
            <person name="Searle S."/>
            <person name="Postlethwait J.H."/>
            <person name="Warren W.C."/>
        </authorList>
    </citation>
    <scope>NUCLEOTIDE SEQUENCE [LARGE SCALE GENOMIC DNA]</scope>
    <source>
        <strain evidence="8">JP 163 A</strain>
    </source>
</reference>
<dbReference type="GO" id="GO:0004930">
    <property type="term" value="F:G protein-coupled receptor activity"/>
    <property type="evidence" value="ECO:0007669"/>
    <property type="project" value="InterPro"/>
</dbReference>
<proteinExistence type="predicted"/>
<feature type="transmembrane region" description="Helical" evidence="5">
    <location>
        <begin position="20"/>
        <end position="42"/>
    </location>
</feature>
<accession>M4B0K8</accession>
<dbReference type="CDD" id="cd00637">
    <property type="entry name" value="7tm_classA_rhodopsin-like"/>
    <property type="match status" value="1"/>
</dbReference>
<evidence type="ECO:0000256" key="4">
    <source>
        <dbReference type="ARBA" id="ARBA00023136"/>
    </source>
</evidence>
<dbReference type="FunCoup" id="M4B0K8">
    <property type="interactions" value="19"/>
</dbReference>
<dbReference type="Ensembl" id="ENSXMAT00000020281.2">
    <property type="protein sequence ID" value="ENSXMAP00000020253.2"/>
    <property type="gene ID" value="ENSXMAG00000020206.2"/>
</dbReference>
<feature type="transmembrane region" description="Helical" evidence="5">
    <location>
        <begin position="264"/>
        <end position="284"/>
    </location>
</feature>
<dbReference type="PANTHER" id="PTHR26451">
    <property type="entry name" value="G_PROTEIN_RECEP_F1_2 DOMAIN-CONTAINING PROTEIN"/>
    <property type="match status" value="1"/>
</dbReference>
<dbReference type="GeneTree" id="ENSGT00940000163324"/>
<keyword evidence="4 5" id="KW-0472">Membrane</keyword>
<reference evidence="8" key="1">
    <citation type="submission" date="2012-01" db="EMBL/GenBank/DDBJ databases">
        <authorList>
            <person name="Walter R."/>
            <person name="Schartl M."/>
            <person name="Warren W."/>
        </authorList>
    </citation>
    <scope>NUCLEOTIDE SEQUENCE [LARGE SCALE GENOMIC DNA]</scope>
    <source>
        <strain evidence="8">JP 163 A</strain>
    </source>
</reference>
<protein>
    <submittedName>
        <fullName evidence="7">Neuropeptides capa receptor-like</fullName>
    </submittedName>
</protein>
<feature type="transmembrane region" description="Helical" evidence="5">
    <location>
        <begin position="84"/>
        <end position="111"/>
    </location>
</feature>
<dbReference type="OMA" id="NTVICAF"/>
<dbReference type="FunFam" id="1.20.1070.10:FF:000096">
    <property type="entry name" value="Odorant receptor 131-2"/>
    <property type="match status" value="1"/>
</dbReference>
<feature type="domain" description="G-protein coupled receptors family 1 profile" evidence="6">
    <location>
        <begin position="33"/>
        <end position="282"/>
    </location>
</feature>
<evidence type="ECO:0000313" key="7">
    <source>
        <dbReference type="Ensembl" id="ENSXMAP00000020253.2"/>
    </source>
</evidence>
<organism evidence="7 8">
    <name type="scientific">Xiphophorus maculatus</name>
    <name type="common">Southern platyfish</name>
    <name type="synonym">Platypoecilus maculatus</name>
    <dbReference type="NCBI Taxonomy" id="8083"/>
    <lineage>
        <taxon>Eukaryota</taxon>
        <taxon>Metazoa</taxon>
        <taxon>Chordata</taxon>
        <taxon>Craniata</taxon>
        <taxon>Vertebrata</taxon>
        <taxon>Euteleostomi</taxon>
        <taxon>Actinopterygii</taxon>
        <taxon>Neopterygii</taxon>
        <taxon>Teleostei</taxon>
        <taxon>Neoteleostei</taxon>
        <taxon>Acanthomorphata</taxon>
        <taxon>Ovalentaria</taxon>
        <taxon>Atherinomorphae</taxon>
        <taxon>Cyprinodontiformes</taxon>
        <taxon>Poeciliidae</taxon>
        <taxon>Poeciliinae</taxon>
        <taxon>Xiphophorus</taxon>
    </lineage>
</organism>
<dbReference type="InterPro" id="IPR000276">
    <property type="entry name" value="GPCR_Rhodpsn"/>
</dbReference>
<dbReference type="SUPFAM" id="SSF81321">
    <property type="entry name" value="Family A G protein-coupled receptor-like"/>
    <property type="match status" value="1"/>
</dbReference>
<dbReference type="InterPro" id="IPR052921">
    <property type="entry name" value="GPCR1_Superfamily_Member"/>
</dbReference>
<keyword evidence="8" id="KW-1185">Reference proteome</keyword>
<dbReference type="GO" id="GO:0016020">
    <property type="term" value="C:membrane"/>
    <property type="evidence" value="ECO:0007669"/>
    <property type="project" value="UniProtKB-SubCell"/>
</dbReference>
<dbReference type="HOGENOM" id="CLU_077059_0_0_1"/>
<feature type="transmembrane region" description="Helical" evidence="5">
    <location>
        <begin position="186"/>
        <end position="206"/>
    </location>
</feature>
<evidence type="ECO:0000256" key="1">
    <source>
        <dbReference type="ARBA" id="ARBA00004370"/>
    </source>
</evidence>